<evidence type="ECO:0000256" key="1">
    <source>
        <dbReference type="SAM" id="MobiDB-lite"/>
    </source>
</evidence>
<dbReference type="InterPro" id="IPR017850">
    <property type="entry name" value="Alkaline_phosphatase_core_sf"/>
</dbReference>
<name>A0A1D8S3X1_9EURY</name>
<dbReference type="SUPFAM" id="SSF53649">
    <property type="entry name" value="Alkaline phosphatase-like"/>
    <property type="match status" value="1"/>
</dbReference>
<evidence type="ECO:0000313" key="2">
    <source>
        <dbReference type="EMBL" id="AOW80047.1"/>
    </source>
</evidence>
<dbReference type="Proteomes" id="UP000185608">
    <property type="component" value="Chromosome"/>
</dbReference>
<feature type="compositionally biased region" description="Polar residues" evidence="1">
    <location>
        <begin position="93"/>
        <end position="102"/>
    </location>
</feature>
<accession>A0A1D8S3X1</accession>
<evidence type="ECO:0000313" key="3">
    <source>
        <dbReference type="Proteomes" id="UP000185608"/>
    </source>
</evidence>
<sequence>MINAIKENREPYEYERNPWGYIRETGDVDTAMEAAKDMLRWVLDDVELLIGNVDADKVVITSDHGNGFGEFGTYGHPAGSLQQYVRRVPWVTTTATDSNSYEPETRTDEDRNEEGEAEVLEERLASLGYL</sequence>
<feature type="region of interest" description="Disordered" evidence="1">
    <location>
        <begin position="93"/>
        <end position="118"/>
    </location>
</feature>
<gene>
    <name evidence="2" type="ORF">HTSR_0862</name>
</gene>
<dbReference type="EMBL" id="CP016070">
    <property type="protein sequence ID" value="AOW80047.1"/>
    <property type="molecule type" value="Genomic_DNA"/>
</dbReference>
<organism evidence="2 3">
    <name type="scientific">Halodesulfurarchaeum formicicum</name>
    <dbReference type="NCBI Taxonomy" id="1873524"/>
    <lineage>
        <taxon>Archaea</taxon>
        <taxon>Methanobacteriati</taxon>
        <taxon>Methanobacteriota</taxon>
        <taxon>Stenosarchaea group</taxon>
        <taxon>Halobacteria</taxon>
        <taxon>Halobacteriales</taxon>
        <taxon>Halobacteriaceae</taxon>
        <taxon>Halodesulfurarchaeum</taxon>
    </lineage>
</organism>
<dbReference type="AlphaFoldDB" id="A0A1D8S3X1"/>
<dbReference type="PATRIC" id="fig|1855411.3.peg.859"/>
<evidence type="ECO:0008006" key="4">
    <source>
        <dbReference type="Google" id="ProtNLM"/>
    </source>
</evidence>
<protein>
    <recommendedName>
        <fullName evidence="4">Sulfatase</fullName>
    </recommendedName>
</protein>
<reference evidence="2 3" key="1">
    <citation type="submission" date="2016-06" db="EMBL/GenBank/DDBJ databases">
        <title>Discovery of anaerobic lithoheterotrophic haloarchaeon capable of sulfur respiration by hydrogen and formate.</title>
        <authorList>
            <person name="Sorokin D.Y."/>
            <person name="Kublanov I.V."/>
            <person name="Roman P."/>
            <person name="Sinninghe Damste J.S."/>
            <person name="Golyshin P.N."/>
            <person name="Rojo D."/>
            <person name="Ciordia S."/>
            <person name="Mena Md.C."/>
            <person name="Ferrer M."/>
            <person name="Smedile F."/>
            <person name="Messina E."/>
            <person name="La Cono V."/>
            <person name="Yakimov M.M."/>
        </authorList>
    </citation>
    <scope>NUCLEOTIDE SEQUENCE [LARGE SCALE GENOMIC DNA]</scope>
    <source>
        <strain evidence="2 3">HTSR1</strain>
    </source>
</reference>
<dbReference type="KEGG" id="halh:HTSR_0862"/>
<proteinExistence type="predicted"/>
<dbReference type="Gene3D" id="3.40.720.10">
    <property type="entry name" value="Alkaline Phosphatase, subunit A"/>
    <property type="match status" value="1"/>
</dbReference>